<dbReference type="EMBL" id="JBHXCV010000011">
    <property type="protein sequence ID" value="MFD6795192.1"/>
    <property type="molecule type" value="Genomic_DNA"/>
</dbReference>
<keyword evidence="2" id="KW-1185">Reference proteome</keyword>
<evidence type="ECO:0000313" key="2">
    <source>
        <dbReference type="Proteomes" id="UP001598673"/>
    </source>
</evidence>
<comment type="caution">
    <text evidence="1">The sequence shown here is derived from an EMBL/GenBank/DDBJ whole genome shotgun (WGS) entry which is preliminary data.</text>
</comment>
<reference evidence="1 2" key="1">
    <citation type="submission" date="2024-09" db="EMBL/GenBank/DDBJ databases">
        <title>The Natural Products Discovery Center: Release of the First 8490 Sequenced Strains for Exploring Actinobacteria Biosynthetic Diversity.</title>
        <authorList>
            <person name="Kalkreuter E."/>
            <person name="Kautsar S.A."/>
            <person name="Yang D."/>
            <person name="Bader C.D."/>
            <person name="Teijaro C.N."/>
            <person name="Fluegel L."/>
            <person name="Davis C.M."/>
            <person name="Simpson J.R."/>
            <person name="Lauterbach L."/>
            <person name="Steele A.D."/>
            <person name="Gui C."/>
            <person name="Meng S."/>
            <person name="Li G."/>
            <person name="Viehrig K."/>
            <person name="Ye F."/>
            <person name="Su P."/>
            <person name="Kiefer A.F."/>
            <person name="Nichols A."/>
            <person name="Cepeda A.J."/>
            <person name="Yan W."/>
            <person name="Fan B."/>
            <person name="Jiang Y."/>
            <person name="Adhikari A."/>
            <person name="Zheng C.-J."/>
            <person name="Schuster L."/>
            <person name="Cowan T.M."/>
            <person name="Smanski M.J."/>
            <person name="Chevrette M.G."/>
            <person name="De Carvalho L.P.S."/>
            <person name="Shen B."/>
        </authorList>
    </citation>
    <scope>NUCLEOTIDE SEQUENCE [LARGE SCALE GENOMIC DNA]</scope>
    <source>
        <strain evidence="1 2">NPDC060353</strain>
    </source>
</reference>
<accession>A0ABW6G7J8</accession>
<evidence type="ECO:0000313" key="1">
    <source>
        <dbReference type="EMBL" id="MFD6795192.1"/>
    </source>
</evidence>
<gene>
    <name evidence="1" type="ORF">ACFWGY_17800</name>
</gene>
<dbReference type="Proteomes" id="UP001598673">
    <property type="component" value="Unassembled WGS sequence"/>
</dbReference>
<sequence length="111" mass="12098">MGDERDVIDFDTEYVLAEAFPGRVDAPAVYRRCTWCTDQQPWPAAELTVFKTRVSGDPQGRLLLYCPDHVDGRDAAGPAGTSGRTGPRCPQCWVEVPTGTGFCDMCEIAVG</sequence>
<dbReference type="RefSeq" id="WP_258937297.1">
    <property type="nucleotide sequence ID" value="NZ_JANBBF010000011.1"/>
</dbReference>
<name>A0ABW6G7J8_9PSEU</name>
<organism evidence="1 2">
    <name type="scientific">Prauserella salsuginis</name>
    <dbReference type="NCBI Taxonomy" id="387889"/>
    <lineage>
        <taxon>Bacteria</taxon>
        <taxon>Bacillati</taxon>
        <taxon>Actinomycetota</taxon>
        <taxon>Actinomycetes</taxon>
        <taxon>Pseudonocardiales</taxon>
        <taxon>Pseudonocardiaceae</taxon>
        <taxon>Prauserella</taxon>
        <taxon>Prauserella salsuginis group</taxon>
    </lineage>
</organism>
<protein>
    <submittedName>
        <fullName evidence="1">Uncharacterized protein</fullName>
    </submittedName>
</protein>
<proteinExistence type="predicted"/>